<accession>A0A2N5RU69</accession>
<dbReference type="GO" id="GO:0003723">
    <property type="term" value="F:RNA binding"/>
    <property type="evidence" value="ECO:0007669"/>
    <property type="project" value="UniProtKB-KW"/>
</dbReference>
<evidence type="ECO:0000256" key="1">
    <source>
        <dbReference type="ARBA" id="ARBA00022664"/>
    </source>
</evidence>
<protein>
    <recommendedName>
        <fullName evidence="15">CCHC-type domain-containing protein</fullName>
    </recommendedName>
</protein>
<dbReference type="SUPFAM" id="SSF56672">
    <property type="entry name" value="DNA/RNA polymerases"/>
    <property type="match status" value="1"/>
</dbReference>
<keyword evidence="2" id="KW-0645">Protease</keyword>
<dbReference type="Pfam" id="PF17919">
    <property type="entry name" value="RT_RNaseH_2"/>
    <property type="match status" value="1"/>
</dbReference>
<keyword evidence="1" id="KW-0507">mRNA processing</keyword>
<evidence type="ECO:0000256" key="3">
    <source>
        <dbReference type="ARBA" id="ARBA00022679"/>
    </source>
</evidence>
<dbReference type="PROSITE" id="PS00141">
    <property type="entry name" value="ASP_PROTEASE"/>
    <property type="match status" value="1"/>
</dbReference>
<dbReference type="CDD" id="cd09274">
    <property type="entry name" value="RNase_HI_RT_Ty3"/>
    <property type="match status" value="1"/>
</dbReference>
<dbReference type="CDD" id="cd01647">
    <property type="entry name" value="RT_LTR"/>
    <property type="match status" value="1"/>
</dbReference>
<dbReference type="Proteomes" id="UP000235392">
    <property type="component" value="Unassembled WGS sequence"/>
</dbReference>
<dbReference type="InterPro" id="IPR043502">
    <property type="entry name" value="DNA/RNA_pol_sf"/>
</dbReference>
<keyword evidence="3" id="KW-0808">Transferase</keyword>
<evidence type="ECO:0000256" key="4">
    <source>
        <dbReference type="ARBA" id="ARBA00022695"/>
    </source>
</evidence>
<dbReference type="Pfam" id="PF03732">
    <property type="entry name" value="Retrotrans_gag"/>
    <property type="match status" value="1"/>
</dbReference>
<dbReference type="GO" id="GO:0004190">
    <property type="term" value="F:aspartic-type endopeptidase activity"/>
    <property type="evidence" value="ECO:0007669"/>
    <property type="project" value="UniProtKB-KW"/>
</dbReference>
<comment type="caution">
    <text evidence="16">The sequence shown here is derived from an EMBL/GenBank/DDBJ whole genome shotgun (WGS) entry which is preliminary data.</text>
</comment>
<dbReference type="EMBL" id="PGCI01001539">
    <property type="protein sequence ID" value="PLW04535.1"/>
    <property type="molecule type" value="Genomic_DNA"/>
</dbReference>
<evidence type="ECO:0000256" key="9">
    <source>
        <dbReference type="ARBA" id="ARBA00022884"/>
    </source>
</evidence>
<dbReference type="InterPro" id="IPR001969">
    <property type="entry name" value="Aspartic_peptidase_AS"/>
</dbReference>
<keyword evidence="13" id="KW-0862">Zinc</keyword>
<dbReference type="Gene3D" id="3.10.20.370">
    <property type="match status" value="1"/>
</dbReference>
<dbReference type="SMART" id="SM00343">
    <property type="entry name" value="ZnF_C2HC"/>
    <property type="match status" value="1"/>
</dbReference>
<feature type="compositionally biased region" description="Basic and acidic residues" evidence="14">
    <location>
        <begin position="24"/>
        <end position="36"/>
    </location>
</feature>
<dbReference type="Gene3D" id="2.40.70.10">
    <property type="entry name" value="Acid Proteases"/>
    <property type="match status" value="1"/>
</dbReference>
<feature type="domain" description="CCHC-type" evidence="15">
    <location>
        <begin position="281"/>
        <end position="296"/>
    </location>
</feature>
<evidence type="ECO:0000256" key="7">
    <source>
        <dbReference type="ARBA" id="ARBA00022759"/>
    </source>
</evidence>
<dbReference type="InterPro" id="IPR041577">
    <property type="entry name" value="RT_RNaseH_2"/>
</dbReference>
<evidence type="ECO:0000313" key="17">
    <source>
        <dbReference type="Proteomes" id="UP000235392"/>
    </source>
</evidence>
<dbReference type="AlphaFoldDB" id="A0A2N5RU69"/>
<dbReference type="PANTHER" id="PTHR37984">
    <property type="entry name" value="PROTEIN CBG26694"/>
    <property type="match status" value="1"/>
</dbReference>
<dbReference type="InterPro" id="IPR005162">
    <property type="entry name" value="Retrotrans_gag_dom"/>
</dbReference>
<dbReference type="GO" id="GO:0006508">
    <property type="term" value="P:proteolysis"/>
    <property type="evidence" value="ECO:0007669"/>
    <property type="project" value="UniProtKB-KW"/>
</dbReference>
<keyword evidence="12" id="KW-0511">Multifunctional enzyme</keyword>
<dbReference type="GO" id="GO:0008270">
    <property type="term" value="F:zinc ion binding"/>
    <property type="evidence" value="ECO:0007669"/>
    <property type="project" value="UniProtKB-KW"/>
</dbReference>
<dbReference type="Pfam" id="PF00098">
    <property type="entry name" value="zf-CCHC"/>
    <property type="match status" value="1"/>
</dbReference>
<proteinExistence type="predicted"/>
<evidence type="ECO:0000256" key="14">
    <source>
        <dbReference type="SAM" id="MobiDB-lite"/>
    </source>
</evidence>
<dbReference type="GO" id="GO:0015074">
    <property type="term" value="P:DNA integration"/>
    <property type="evidence" value="ECO:0007669"/>
    <property type="project" value="UniProtKB-KW"/>
</dbReference>
<evidence type="ECO:0000256" key="6">
    <source>
        <dbReference type="ARBA" id="ARBA00022750"/>
    </source>
</evidence>
<dbReference type="GO" id="GO:0003677">
    <property type="term" value="F:DNA binding"/>
    <property type="evidence" value="ECO:0007669"/>
    <property type="project" value="UniProtKB-KW"/>
</dbReference>
<evidence type="ECO:0000256" key="13">
    <source>
        <dbReference type="PROSITE-ProRule" id="PRU00047"/>
    </source>
</evidence>
<dbReference type="InterPro" id="IPR021109">
    <property type="entry name" value="Peptidase_aspartic_dom_sf"/>
</dbReference>
<dbReference type="Gene3D" id="4.10.60.10">
    <property type="entry name" value="Zinc finger, CCHC-type"/>
    <property type="match status" value="1"/>
</dbReference>
<keyword evidence="13" id="KW-0863">Zinc-finger</keyword>
<evidence type="ECO:0000259" key="15">
    <source>
        <dbReference type="PROSITE" id="PS50158"/>
    </source>
</evidence>
<sequence>MDLAELQKQLVELMQVVRDKRQQRQKAEKAAQDKRKQCQQAETARLAEEEQLAAASAEATPGAPTPPANKGPKVGVPDKFDGTWGVKAEVYANQIGLYIISNGHLFPNNQSNLVFLLSYLTGLASAWVQRFTAHVFAGGDVTYEEFSTASQAMYFNTEKKSWAKKALRALKQTRAMAHYTHAFNIHAHNAGWEPSTLVSQYTQGLKKDIRLALILAPTEFDTLTAVTHLALKIENEINGAEAAPGPAPTTPASNPNAMDVLAFKGRLSNSKRARMMRVGLCFRCGAHGHLSRDCPQKGKVEATRITTPLPKPLTPVFLVDSGATHNVISKAYAQRTGLTNYVTATSRTVSGFDGTRSTAALEITITLDDNPKPSAFIITQLKDTYDGILGMPWMSKHAHSINWISQTLADDKPGIATTMVVPSGPKTPSGKGKEPRGDARMTDGGVCAIGTLALPQRKPNFPLLCKNPLEIAGKQDLLQHLSHSRTVEELTNRQEPAAVSRGTLSIPTKPSNGTEPRRPARMIDEGVCAQGIKCDALTEPGKTTHINAAKTSWSKSAQIAVEAQKGDRPRPVEELVPPEYHRFLHMFVKQKAQVLPPRQRYDFKVELLPGAGPQAGRVIPLLPAENKALEILVNYRLANGTIQRTTSPWAAPVLLTGKKEGNLRPCFDYRRLNAVTVKNHYPLPLTMDLFNSLLNTDMFTKLDLRNAYGNLRVAEGDEDKLAFVCRIGKDVAAYLENIMINTQRGTNHMAAVTSILEILGRHNLWLKPEKCKFSRPEVEYLGLVILCNRIRMDSNKVKAGTTESRPLHDLTKDTSVFEWSNRCEKAFTTLKKAFTTVPVLKIADPYRPFILECDCSDFALGVVLSQVCDSNGALHPVAFLSWSLFKAERNYEIFDKELLAIVAAFKEWRQYLKGNPHRLTAIVYTDHRNLESLMATKELTRHQARWAETLGCFDFEIIFRPGKQSCKPDALSRRPNLALPKGEKRTFGQLLKPANITDKTFTEVAELDCFFVDKSIDCKEAENWFQLNVVALLALTG</sequence>
<evidence type="ECO:0000256" key="11">
    <source>
        <dbReference type="ARBA" id="ARBA00023125"/>
    </source>
</evidence>
<dbReference type="PROSITE" id="PS50158">
    <property type="entry name" value="ZF_CCHC"/>
    <property type="match status" value="1"/>
</dbReference>
<dbReference type="PANTHER" id="PTHR37984:SF5">
    <property type="entry name" value="PROTEIN NYNRIN-LIKE"/>
    <property type="match status" value="1"/>
</dbReference>
<keyword evidence="11" id="KW-0238">DNA-binding</keyword>
<dbReference type="Gene3D" id="3.10.10.10">
    <property type="entry name" value="HIV Type 1 Reverse Transcriptase, subunit A, domain 1"/>
    <property type="match status" value="1"/>
</dbReference>
<evidence type="ECO:0000256" key="12">
    <source>
        <dbReference type="ARBA" id="ARBA00023268"/>
    </source>
</evidence>
<dbReference type="Gene3D" id="3.30.70.270">
    <property type="match status" value="3"/>
</dbReference>
<gene>
    <name evidence="16" type="ORF">PCASD_26815</name>
</gene>
<keyword evidence="4" id="KW-0548">Nucleotidyltransferase</keyword>
<reference evidence="16 17" key="1">
    <citation type="submission" date="2017-11" db="EMBL/GenBank/DDBJ databases">
        <title>De novo assembly and phasing of dikaryotic genomes from two isolates of Puccinia coronata f. sp. avenae, the causal agent of oat crown rust.</title>
        <authorList>
            <person name="Miller M.E."/>
            <person name="Zhang Y."/>
            <person name="Omidvar V."/>
            <person name="Sperschneider J."/>
            <person name="Schwessinger B."/>
            <person name="Raley C."/>
            <person name="Palmer J.M."/>
            <person name="Garnica D."/>
            <person name="Upadhyaya N."/>
            <person name="Rathjen J."/>
            <person name="Taylor J.M."/>
            <person name="Park R.F."/>
            <person name="Dodds P.N."/>
            <person name="Hirsch C.D."/>
            <person name="Kianian S.F."/>
            <person name="Figueroa M."/>
        </authorList>
    </citation>
    <scope>NUCLEOTIDE SEQUENCE [LARGE SCALE GENOMIC DNA]</scope>
    <source>
        <strain evidence="16">12SD80</strain>
    </source>
</reference>
<evidence type="ECO:0000256" key="2">
    <source>
        <dbReference type="ARBA" id="ARBA00022670"/>
    </source>
</evidence>
<evidence type="ECO:0000256" key="8">
    <source>
        <dbReference type="ARBA" id="ARBA00022842"/>
    </source>
</evidence>
<dbReference type="SUPFAM" id="SSF57756">
    <property type="entry name" value="Retrovirus zinc finger-like domains"/>
    <property type="match status" value="1"/>
</dbReference>
<dbReference type="Pfam" id="PF13650">
    <property type="entry name" value="Asp_protease_2"/>
    <property type="match status" value="1"/>
</dbReference>
<keyword evidence="9" id="KW-0694">RNA-binding</keyword>
<organism evidence="16 17">
    <name type="scientific">Puccinia coronata f. sp. avenae</name>
    <dbReference type="NCBI Taxonomy" id="200324"/>
    <lineage>
        <taxon>Eukaryota</taxon>
        <taxon>Fungi</taxon>
        <taxon>Dikarya</taxon>
        <taxon>Basidiomycota</taxon>
        <taxon>Pucciniomycotina</taxon>
        <taxon>Pucciniomycetes</taxon>
        <taxon>Pucciniales</taxon>
        <taxon>Pucciniaceae</taxon>
        <taxon>Puccinia</taxon>
    </lineage>
</organism>
<evidence type="ECO:0000256" key="5">
    <source>
        <dbReference type="ARBA" id="ARBA00022722"/>
    </source>
</evidence>
<dbReference type="CDD" id="cd00303">
    <property type="entry name" value="retropepsin_like"/>
    <property type="match status" value="1"/>
</dbReference>
<dbReference type="GO" id="GO:0004519">
    <property type="term" value="F:endonuclease activity"/>
    <property type="evidence" value="ECO:0007669"/>
    <property type="project" value="UniProtKB-KW"/>
</dbReference>
<feature type="compositionally biased region" description="Low complexity" evidence="14">
    <location>
        <begin position="52"/>
        <end position="62"/>
    </location>
</feature>
<dbReference type="FunFam" id="3.10.20.370:FF:000001">
    <property type="entry name" value="Retrovirus-related Pol polyprotein from transposon 17.6-like protein"/>
    <property type="match status" value="1"/>
</dbReference>
<keyword evidence="13" id="KW-0479">Metal-binding</keyword>
<feature type="region of interest" description="Disordered" evidence="14">
    <location>
        <begin position="420"/>
        <end position="439"/>
    </location>
</feature>
<dbReference type="InterPro" id="IPR043128">
    <property type="entry name" value="Rev_trsase/Diguanyl_cyclase"/>
</dbReference>
<name>A0A2N5RU69_9BASI</name>
<keyword evidence="6" id="KW-0064">Aspartyl protease</keyword>
<keyword evidence="5" id="KW-0540">Nuclease</keyword>
<evidence type="ECO:0000313" key="16">
    <source>
        <dbReference type="EMBL" id="PLW04535.1"/>
    </source>
</evidence>
<dbReference type="InterPro" id="IPR036875">
    <property type="entry name" value="Znf_CCHC_sf"/>
</dbReference>
<dbReference type="InterPro" id="IPR001878">
    <property type="entry name" value="Znf_CCHC"/>
</dbReference>
<keyword evidence="5" id="KW-0378">Hydrolase</keyword>
<evidence type="ECO:0000256" key="10">
    <source>
        <dbReference type="ARBA" id="ARBA00022908"/>
    </source>
</evidence>
<feature type="region of interest" description="Disordered" evidence="14">
    <location>
        <begin position="24"/>
        <end position="76"/>
    </location>
</feature>
<dbReference type="GO" id="GO:0016779">
    <property type="term" value="F:nucleotidyltransferase activity"/>
    <property type="evidence" value="ECO:0007669"/>
    <property type="project" value="UniProtKB-KW"/>
</dbReference>
<dbReference type="InterPro" id="IPR050951">
    <property type="entry name" value="Retrovirus_Pol_polyprotein"/>
</dbReference>
<keyword evidence="10" id="KW-0229">DNA integration</keyword>
<keyword evidence="7" id="KW-0255">Endonuclease</keyword>
<dbReference type="GO" id="GO:0006397">
    <property type="term" value="P:mRNA processing"/>
    <property type="evidence" value="ECO:0007669"/>
    <property type="project" value="UniProtKB-KW"/>
</dbReference>
<keyword evidence="8" id="KW-0460">Magnesium</keyword>
<dbReference type="SUPFAM" id="SSF50630">
    <property type="entry name" value="Acid proteases"/>
    <property type="match status" value="1"/>
</dbReference>